<evidence type="ECO:0000313" key="12">
    <source>
        <dbReference type="Proteomes" id="UP000589520"/>
    </source>
</evidence>
<keyword evidence="4" id="KW-0479">Metal-binding</keyword>
<dbReference type="AlphaFoldDB" id="A0A7Y9PGL6"/>
<comment type="catalytic activity">
    <reaction evidence="8">
        <text>adenosine + phosphate = alpha-D-ribose 1-phosphate + adenine</text>
        <dbReference type="Rhea" id="RHEA:27642"/>
        <dbReference type="ChEBI" id="CHEBI:16335"/>
        <dbReference type="ChEBI" id="CHEBI:16708"/>
        <dbReference type="ChEBI" id="CHEBI:43474"/>
        <dbReference type="ChEBI" id="CHEBI:57720"/>
        <dbReference type="EC" id="2.4.2.1"/>
    </reaction>
    <physiologicalReaction direction="left-to-right" evidence="8">
        <dbReference type="Rhea" id="RHEA:27643"/>
    </physiologicalReaction>
</comment>
<dbReference type="GO" id="GO:0005507">
    <property type="term" value="F:copper ion binding"/>
    <property type="evidence" value="ECO:0007669"/>
    <property type="project" value="TreeGrafter"/>
</dbReference>
<dbReference type="GO" id="GO:0017061">
    <property type="term" value="F:S-methyl-5-thioadenosine phosphorylase activity"/>
    <property type="evidence" value="ECO:0007669"/>
    <property type="project" value="UniProtKB-EC"/>
</dbReference>
<evidence type="ECO:0000256" key="3">
    <source>
        <dbReference type="ARBA" id="ARBA00022679"/>
    </source>
</evidence>
<name>A0A7Y9PGL6_9BACT</name>
<comment type="catalytic activity">
    <reaction evidence="7">
        <text>adenosine + H2O + H(+) = inosine + NH4(+)</text>
        <dbReference type="Rhea" id="RHEA:24408"/>
        <dbReference type="ChEBI" id="CHEBI:15377"/>
        <dbReference type="ChEBI" id="CHEBI:15378"/>
        <dbReference type="ChEBI" id="CHEBI:16335"/>
        <dbReference type="ChEBI" id="CHEBI:17596"/>
        <dbReference type="ChEBI" id="CHEBI:28938"/>
        <dbReference type="EC" id="3.5.4.4"/>
    </reaction>
    <physiologicalReaction direction="left-to-right" evidence="7">
        <dbReference type="Rhea" id="RHEA:24409"/>
    </physiologicalReaction>
</comment>
<evidence type="ECO:0000256" key="6">
    <source>
        <dbReference type="ARBA" id="ARBA00022833"/>
    </source>
</evidence>
<gene>
    <name evidence="11" type="ORF">HDF17_001822</name>
</gene>
<evidence type="ECO:0000313" key="11">
    <source>
        <dbReference type="EMBL" id="NYF79535.1"/>
    </source>
</evidence>
<evidence type="ECO:0000256" key="10">
    <source>
        <dbReference type="RuleBase" id="RU361274"/>
    </source>
</evidence>
<dbReference type="EMBL" id="JACCCW010000001">
    <property type="protein sequence ID" value="NYF79535.1"/>
    <property type="molecule type" value="Genomic_DNA"/>
</dbReference>
<evidence type="ECO:0000256" key="4">
    <source>
        <dbReference type="ARBA" id="ARBA00022723"/>
    </source>
</evidence>
<dbReference type="CDD" id="cd16833">
    <property type="entry name" value="YfiH"/>
    <property type="match status" value="1"/>
</dbReference>
<dbReference type="Proteomes" id="UP000589520">
    <property type="component" value="Unassembled WGS sequence"/>
</dbReference>
<keyword evidence="5" id="KW-0378">Hydrolase</keyword>
<evidence type="ECO:0000256" key="2">
    <source>
        <dbReference type="ARBA" id="ARBA00007353"/>
    </source>
</evidence>
<dbReference type="GO" id="GO:0016787">
    <property type="term" value="F:hydrolase activity"/>
    <property type="evidence" value="ECO:0007669"/>
    <property type="project" value="UniProtKB-KW"/>
</dbReference>
<dbReference type="PANTHER" id="PTHR30616">
    <property type="entry name" value="UNCHARACTERIZED PROTEIN YFIH"/>
    <property type="match status" value="1"/>
</dbReference>
<comment type="catalytic activity">
    <reaction evidence="1">
        <text>inosine + phosphate = alpha-D-ribose 1-phosphate + hypoxanthine</text>
        <dbReference type="Rhea" id="RHEA:27646"/>
        <dbReference type="ChEBI" id="CHEBI:17368"/>
        <dbReference type="ChEBI" id="CHEBI:17596"/>
        <dbReference type="ChEBI" id="CHEBI:43474"/>
        <dbReference type="ChEBI" id="CHEBI:57720"/>
        <dbReference type="EC" id="2.4.2.1"/>
    </reaction>
    <physiologicalReaction direction="left-to-right" evidence="1">
        <dbReference type="Rhea" id="RHEA:27647"/>
    </physiologicalReaction>
</comment>
<keyword evidence="3" id="KW-0808">Transferase</keyword>
<sequence>MDCVRIPGWERFSWLRHGFSTRVGGVSTIYGGHSLNLGWTKEDDPVLVAENRLRLLDEISGLPGQRAIALRQIHSAETHIIRSKDGPFETTEGRAILEGDGLMTSLPNTFLGIQTADCVPVMLLDSQRHTVAVFHAGWRGTAAGIVEQGIAIMRQEYHSLPEDLFAAVGPSIGSCCYTVGDELREAFTARFSYAPSLFHENRLDLWEANRRQLADSGIPSNQIAVVAECTGCARTSSGERKYFSHRIDLGITGRMMSVIGIAEP</sequence>
<dbReference type="RefSeq" id="WP_179489897.1">
    <property type="nucleotide sequence ID" value="NZ_JACCCW010000001.1"/>
</dbReference>
<proteinExistence type="inferred from homology"/>
<accession>A0A7Y9PGL6</accession>
<evidence type="ECO:0000256" key="1">
    <source>
        <dbReference type="ARBA" id="ARBA00000553"/>
    </source>
</evidence>
<keyword evidence="12" id="KW-1185">Reference proteome</keyword>
<dbReference type="PANTHER" id="PTHR30616:SF2">
    <property type="entry name" value="PURINE NUCLEOSIDE PHOSPHORYLASE LACC1"/>
    <property type="match status" value="1"/>
</dbReference>
<evidence type="ECO:0000256" key="8">
    <source>
        <dbReference type="ARBA" id="ARBA00048968"/>
    </source>
</evidence>
<dbReference type="NCBIfam" id="TIGR00726">
    <property type="entry name" value="peptidoglycan editing factor PgeF"/>
    <property type="match status" value="1"/>
</dbReference>
<evidence type="ECO:0000256" key="5">
    <source>
        <dbReference type="ARBA" id="ARBA00022801"/>
    </source>
</evidence>
<comment type="caution">
    <text evidence="11">The sequence shown here is derived from an EMBL/GenBank/DDBJ whole genome shotgun (WGS) entry which is preliminary data.</text>
</comment>
<dbReference type="Pfam" id="PF02578">
    <property type="entry name" value="Cu-oxidase_4"/>
    <property type="match status" value="1"/>
</dbReference>
<dbReference type="InterPro" id="IPR038371">
    <property type="entry name" value="Cu_polyphenol_OxRdtase_sf"/>
</dbReference>
<keyword evidence="6" id="KW-0862">Zinc</keyword>
<dbReference type="Gene3D" id="3.60.140.10">
    <property type="entry name" value="CNF1/YfiH-like putative cysteine hydrolases"/>
    <property type="match status" value="1"/>
</dbReference>
<protein>
    <recommendedName>
        <fullName evidence="10">Purine nucleoside phosphorylase</fullName>
    </recommendedName>
</protein>
<dbReference type="InterPro" id="IPR011324">
    <property type="entry name" value="Cytotoxic_necrot_fac-like_cat"/>
</dbReference>
<dbReference type="InterPro" id="IPR003730">
    <property type="entry name" value="Cu_polyphenol_OxRdtase"/>
</dbReference>
<evidence type="ECO:0000256" key="7">
    <source>
        <dbReference type="ARBA" id="ARBA00047989"/>
    </source>
</evidence>
<dbReference type="SUPFAM" id="SSF64438">
    <property type="entry name" value="CNF1/YfiH-like putative cysteine hydrolases"/>
    <property type="match status" value="1"/>
</dbReference>
<comment type="similarity">
    <text evidence="2 10">Belongs to the purine nucleoside phosphorylase YfiH/LACC1 family.</text>
</comment>
<organism evidence="11 12">
    <name type="scientific">Granulicella arctica</name>
    <dbReference type="NCBI Taxonomy" id="940613"/>
    <lineage>
        <taxon>Bacteria</taxon>
        <taxon>Pseudomonadati</taxon>
        <taxon>Acidobacteriota</taxon>
        <taxon>Terriglobia</taxon>
        <taxon>Terriglobales</taxon>
        <taxon>Acidobacteriaceae</taxon>
        <taxon>Granulicella</taxon>
    </lineage>
</organism>
<evidence type="ECO:0000256" key="9">
    <source>
        <dbReference type="ARBA" id="ARBA00049893"/>
    </source>
</evidence>
<reference evidence="11 12" key="1">
    <citation type="submission" date="2020-07" db="EMBL/GenBank/DDBJ databases">
        <title>Genomic Encyclopedia of Type Strains, Phase IV (KMG-V): Genome sequencing to study the core and pangenomes of soil and plant-associated prokaryotes.</title>
        <authorList>
            <person name="Whitman W."/>
        </authorList>
    </citation>
    <scope>NUCLEOTIDE SEQUENCE [LARGE SCALE GENOMIC DNA]</scope>
    <source>
        <strain evidence="11 12">X4EP2</strain>
    </source>
</reference>
<comment type="catalytic activity">
    <reaction evidence="9">
        <text>S-methyl-5'-thioadenosine + phosphate = 5-(methylsulfanyl)-alpha-D-ribose 1-phosphate + adenine</text>
        <dbReference type="Rhea" id="RHEA:11852"/>
        <dbReference type="ChEBI" id="CHEBI:16708"/>
        <dbReference type="ChEBI" id="CHEBI:17509"/>
        <dbReference type="ChEBI" id="CHEBI:43474"/>
        <dbReference type="ChEBI" id="CHEBI:58533"/>
        <dbReference type="EC" id="2.4.2.28"/>
    </reaction>
    <physiologicalReaction direction="left-to-right" evidence="9">
        <dbReference type="Rhea" id="RHEA:11853"/>
    </physiologicalReaction>
</comment>